<dbReference type="Proteomes" id="UP001234297">
    <property type="component" value="Chromosome 2"/>
</dbReference>
<reference evidence="1 2" key="1">
    <citation type="journal article" date="2022" name="Hortic Res">
        <title>A haplotype resolved chromosomal level avocado genome allows analysis of novel avocado genes.</title>
        <authorList>
            <person name="Nath O."/>
            <person name="Fletcher S.J."/>
            <person name="Hayward A."/>
            <person name="Shaw L.M."/>
            <person name="Masouleh A.K."/>
            <person name="Furtado A."/>
            <person name="Henry R.J."/>
            <person name="Mitter N."/>
        </authorList>
    </citation>
    <scope>NUCLEOTIDE SEQUENCE [LARGE SCALE GENOMIC DNA]</scope>
    <source>
        <strain evidence="2">cv. Hass</strain>
    </source>
</reference>
<evidence type="ECO:0000313" key="1">
    <source>
        <dbReference type="EMBL" id="KAJ8643128.1"/>
    </source>
</evidence>
<protein>
    <submittedName>
        <fullName evidence="1">Uncharacterized protein</fullName>
    </submittedName>
</protein>
<accession>A0ACC2MCG1</accession>
<keyword evidence="2" id="KW-1185">Reference proteome</keyword>
<proteinExistence type="predicted"/>
<gene>
    <name evidence="1" type="ORF">MRB53_004876</name>
</gene>
<organism evidence="1 2">
    <name type="scientific">Persea americana</name>
    <name type="common">Avocado</name>
    <dbReference type="NCBI Taxonomy" id="3435"/>
    <lineage>
        <taxon>Eukaryota</taxon>
        <taxon>Viridiplantae</taxon>
        <taxon>Streptophyta</taxon>
        <taxon>Embryophyta</taxon>
        <taxon>Tracheophyta</taxon>
        <taxon>Spermatophyta</taxon>
        <taxon>Magnoliopsida</taxon>
        <taxon>Magnoliidae</taxon>
        <taxon>Laurales</taxon>
        <taxon>Lauraceae</taxon>
        <taxon>Persea</taxon>
    </lineage>
</organism>
<comment type="caution">
    <text evidence="1">The sequence shown here is derived from an EMBL/GenBank/DDBJ whole genome shotgun (WGS) entry which is preliminary data.</text>
</comment>
<sequence length="434" mass="46673">MCSNHLFHTKVLLFWINHLFDIKILPSLLQDTFIIVLSVALTYFTSIGVSAQVSTVFNVMDFGAKGDGKSDDSTAVLNAWCAACSSNAASPILVIPSQRTFLLYPTMAFNGPCKSPKIGIAILGTLLAPPPSAWNGYSTDNWLTFRYVDGLTINGNGVINGGGPTWWNKLCKTNNVEGCIQRAPMSLSMLSCNNIRLEDLHFVDSAFFHTHFWNCKTATFRRLTFRAPYESPDTVGIHLSACQNMRLHNLTIGTGDDCVAIDDKTSNVYISKTVCGPGHGISIGSLGKNGESAAVEDIYVRSVIFIGTSNGARIKTWQGGKGYVKNITYSRMSFVEVKNPITIDQYYCGGGSGCNTQADAVKISDVRFIGGSGTSTGHSAPISLMCSETVPCTDLVVRGVKITPATHSGESKAECVNAHGLSIGEVVPQVPCLK</sequence>
<dbReference type="EMBL" id="CM056810">
    <property type="protein sequence ID" value="KAJ8643128.1"/>
    <property type="molecule type" value="Genomic_DNA"/>
</dbReference>
<name>A0ACC2MCG1_PERAE</name>
<evidence type="ECO:0000313" key="2">
    <source>
        <dbReference type="Proteomes" id="UP001234297"/>
    </source>
</evidence>